<reference evidence="5" key="1">
    <citation type="submission" date="2021-02" db="EMBL/GenBank/DDBJ databases">
        <authorList>
            <person name="Nowell W R."/>
        </authorList>
    </citation>
    <scope>NUCLEOTIDE SEQUENCE</scope>
</reference>
<dbReference type="PANTHER" id="PTHR45641">
    <property type="entry name" value="TETRATRICOPEPTIDE REPEAT PROTEIN (AFU_ORTHOLOGUE AFUA_6G03870)"/>
    <property type="match status" value="1"/>
</dbReference>
<feature type="repeat" description="TPR" evidence="3">
    <location>
        <begin position="611"/>
        <end position="644"/>
    </location>
</feature>
<dbReference type="Gene3D" id="3.90.176.10">
    <property type="entry name" value="Toxin ADP-ribosyltransferase, Chain A, domain 1"/>
    <property type="match status" value="1"/>
</dbReference>
<name>A0A815RZM9_9BILA</name>
<dbReference type="SMART" id="SM00028">
    <property type="entry name" value="TPR"/>
    <property type="match status" value="9"/>
</dbReference>
<dbReference type="InterPro" id="IPR011990">
    <property type="entry name" value="TPR-like_helical_dom_sf"/>
</dbReference>
<dbReference type="PANTHER" id="PTHR45641:SF1">
    <property type="entry name" value="AAA+ ATPASE DOMAIN-CONTAINING PROTEIN"/>
    <property type="match status" value="1"/>
</dbReference>
<keyword evidence="1" id="KW-0677">Repeat</keyword>
<dbReference type="InterPro" id="IPR003540">
    <property type="entry name" value="ADP-ribosyltransferase"/>
</dbReference>
<dbReference type="EMBL" id="CAJNOH010008533">
    <property type="protein sequence ID" value="CAF1481574.1"/>
    <property type="molecule type" value="Genomic_DNA"/>
</dbReference>
<evidence type="ECO:0000259" key="4">
    <source>
        <dbReference type="Pfam" id="PF03496"/>
    </source>
</evidence>
<protein>
    <recommendedName>
        <fullName evidence="4">ADP ribosyltransferase domain-containing protein</fullName>
    </recommendedName>
</protein>
<dbReference type="Pfam" id="PF13176">
    <property type="entry name" value="TPR_7"/>
    <property type="match status" value="1"/>
</dbReference>
<feature type="repeat" description="TPR" evidence="3">
    <location>
        <begin position="527"/>
        <end position="560"/>
    </location>
</feature>
<dbReference type="PROSITE" id="PS50005">
    <property type="entry name" value="TPR"/>
    <property type="match status" value="9"/>
</dbReference>
<feature type="repeat" description="TPR" evidence="3">
    <location>
        <begin position="406"/>
        <end position="439"/>
    </location>
</feature>
<dbReference type="PROSITE" id="PS51996">
    <property type="entry name" value="TR_MART"/>
    <property type="match status" value="1"/>
</dbReference>
<feature type="repeat" description="TPR" evidence="3">
    <location>
        <begin position="485"/>
        <end position="518"/>
    </location>
</feature>
<dbReference type="EMBL" id="CAJNOL010010226">
    <property type="protein sequence ID" value="CAF1648360.1"/>
    <property type="molecule type" value="Genomic_DNA"/>
</dbReference>
<keyword evidence="8" id="KW-1185">Reference proteome</keyword>
<dbReference type="InterPro" id="IPR019734">
    <property type="entry name" value="TPR_rpt"/>
</dbReference>
<comment type="caution">
    <text evidence="5">The sequence shown here is derived from an EMBL/GenBank/DDBJ whole genome shotgun (WGS) entry which is preliminary data.</text>
</comment>
<dbReference type="Pfam" id="PF13424">
    <property type="entry name" value="TPR_12"/>
    <property type="match status" value="4"/>
</dbReference>
<dbReference type="Pfam" id="PF03496">
    <property type="entry name" value="ADPrib_exo_Tox"/>
    <property type="match status" value="1"/>
</dbReference>
<keyword evidence="2 3" id="KW-0802">TPR repeat</keyword>
<dbReference type="SUPFAM" id="SSF48452">
    <property type="entry name" value="TPR-like"/>
    <property type="match status" value="2"/>
</dbReference>
<dbReference type="Proteomes" id="UP000663854">
    <property type="component" value="Unassembled WGS sequence"/>
</dbReference>
<dbReference type="SUPFAM" id="SSF56399">
    <property type="entry name" value="ADP-ribosylation"/>
    <property type="match status" value="1"/>
</dbReference>
<dbReference type="GO" id="GO:0106274">
    <property type="term" value="F:NAD+-protein-arginine ADP-ribosyltransferase activity"/>
    <property type="evidence" value="ECO:0007669"/>
    <property type="project" value="UniProtKB-EC"/>
</dbReference>
<evidence type="ECO:0000313" key="8">
    <source>
        <dbReference type="Proteomes" id="UP000663870"/>
    </source>
</evidence>
<feature type="repeat" description="TPR" evidence="3">
    <location>
        <begin position="694"/>
        <end position="727"/>
    </location>
</feature>
<feature type="repeat" description="TPR" evidence="3">
    <location>
        <begin position="736"/>
        <end position="769"/>
    </location>
</feature>
<evidence type="ECO:0000313" key="6">
    <source>
        <dbReference type="EMBL" id="CAF1648360.1"/>
    </source>
</evidence>
<dbReference type="PROSITE" id="PS50293">
    <property type="entry name" value="TPR_REGION"/>
    <property type="match status" value="2"/>
</dbReference>
<gene>
    <name evidence="6" type="ORF">JXQ802_LOCUS54214</name>
    <name evidence="5" type="ORF">PYM288_LOCUS37786</name>
</gene>
<evidence type="ECO:0000256" key="1">
    <source>
        <dbReference type="ARBA" id="ARBA00022737"/>
    </source>
</evidence>
<dbReference type="Gene3D" id="1.25.40.10">
    <property type="entry name" value="Tetratricopeptide repeat domain"/>
    <property type="match status" value="3"/>
</dbReference>
<dbReference type="AlphaFoldDB" id="A0A815RZM9"/>
<feature type="repeat" description="TPR" evidence="3">
    <location>
        <begin position="569"/>
        <end position="602"/>
    </location>
</feature>
<organism evidence="5 7">
    <name type="scientific">Rotaria sordida</name>
    <dbReference type="NCBI Taxonomy" id="392033"/>
    <lineage>
        <taxon>Eukaryota</taxon>
        <taxon>Metazoa</taxon>
        <taxon>Spiralia</taxon>
        <taxon>Gnathifera</taxon>
        <taxon>Rotifera</taxon>
        <taxon>Eurotatoria</taxon>
        <taxon>Bdelloidea</taxon>
        <taxon>Philodinida</taxon>
        <taxon>Philodinidae</taxon>
        <taxon>Rotaria</taxon>
    </lineage>
</organism>
<feature type="repeat" description="TPR" evidence="3">
    <location>
        <begin position="443"/>
        <end position="476"/>
    </location>
</feature>
<sequence>MASKMSERRRQRMAENYLVIWVDGNIDMANEDCQNTLAQLRGVVNEVNPCTTAEQCIEELQKNNEETSFVISSGALGQHLVPEIHGMPKLDAIYIFCGNKQRHQEWAKNWPKIKGVHTSIKHICKKLALAVKQCNQDQVTVSIIGANEGGSSEDLNQLEPSFMYTQIFKEILLDMEHDQQAIKDLVIFCQEQYQGNTKELKLIKEFERTYRPSKAIWWYTRQCFTYKMLNRALRTLDGDIIIRMGFYLCDVHRQIETLHTKQVSQYHGKTFLVYRGQGLSKVDHEKLVKSKGGLISFNNFLSTSKNRNVSLAFANEALGTEGMVGVLFQMTIDPMVSSTPFASIKEVSDFAQEEEILFSMHTVFRIGEVRKIDKKSPLYEVELKLTSDDDQQLRQLTNRIREEVDGTGWYRLGKLLLKIGQFGKAEELYTALLEQASDDSDKAYIYNQLGWSKDDQGQYKEAASFYEISLEIKQKTLPEDHPSLAPTYSNIGLVYNNMGDYSKALEFYKKSHKIREKALSPNDPDLAASYGGIGYVYNNMGDYSKALEFYENSHKIYEKALPPNHPNLAISYNNIGQVYNNMGDYSKALDFFKKSQKIFVETLPANHPHLAFPYNWFGKIYRSMKDYPKALDNFEKCLSIRQKALPENHPDIAFAFSNIGDVHRLMGNYEEALAFQQKALNIQENVQCNPLECALTYINLGETYREMKDYSTALTYFEKGLEIREKKLSKNHPDLAVVYHNMAKLYLATRKYSMAMKNIQQTVEIAQEKLPSTHPHLLEYKGTFEKIRKKM</sequence>
<evidence type="ECO:0000256" key="2">
    <source>
        <dbReference type="ARBA" id="ARBA00022803"/>
    </source>
</evidence>
<accession>A0A815RZM9</accession>
<proteinExistence type="predicted"/>
<evidence type="ECO:0000313" key="5">
    <source>
        <dbReference type="EMBL" id="CAF1481574.1"/>
    </source>
</evidence>
<dbReference type="GO" id="GO:0016779">
    <property type="term" value="F:nucleotidyltransferase activity"/>
    <property type="evidence" value="ECO:0007669"/>
    <property type="project" value="UniProtKB-KW"/>
</dbReference>
<evidence type="ECO:0000256" key="3">
    <source>
        <dbReference type="PROSITE-ProRule" id="PRU00339"/>
    </source>
</evidence>
<feature type="domain" description="ADP ribosyltransferase" evidence="4">
    <location>
        <begin position="204"/>
        <end position="373"/>
    </location>
</feature>
<dbReference type="Proteomes" id="UP000663870">
    <property type="component" value="Unassembled WGS sequence"/>
</dbReference>
<evidence type="ECO:0000313" key="7">
    <source>
        <dbReference type="Proteomes" id="UP000663854"/>
    </source>
</evidence>
<feature type="repeat" description="TPR" evidence="3">
    <location>
        <begin position="653"/>
        <end position="686"/>
    </location>
</feature>